<dbReference type="Proteomes" id="UP000218083">
    <property type="component" value="Unassembled WGS sequence"/>
</dbReference>
<proteinExistence type="predicted"/>
<comment type="caution">
    <text evidence="1">The sequence shown here is derived from an EMBL/GenBank/DDBJ whole genome shotgun (WGS) entry which is preliminary data.</text>
</comment>
<dbReference type="AlphaFoldDB" id="A0A2A2FBT2"/>
<dbReference type="EMBL" id="NSKC01000008">
    <property type="protein sequence ID" value="PAU82916.1"/>
    <property type="molecule type" value="Genomic_DNA"/>
</dbReference>
<reference evidence="1 2" key="1">
    <citation type="submission" date="2017-08" db="EMBL/GenBank/DDBJ databases">
        <title>The strain WRN001 was isolated from Binhai saline alkaline soil, Tianjin, China.</title>
        <authorList>
            <person name="Liu D."/>
            <person name="Zhang G."/>
        </authorList>
    </citation>
    <scope>NUCLEOTIDE SEQUENCE [LARGE SCALE GENOMIC DNA]</scope>
    <source>
        <strain evidence="1 2">WN019</strain>
    </source>
</reference>
<name>A0A2A2FBT2_9EURY</name>
<protein>
    <submittedName>
        <fullName evidence="1">Uncharacterized protein</fullName>
    </submittedName>
</protein>
<gene>
    <name evidence="1" type="ORF">CK500_12360</name>
</gene>
<evidence type="ECO:0000313" key="1">
    <source>
        <dbReference type="EMBL" id="PAU82916.1"/>
    </source>
</evidence>
<evidence type="ECO:0000313" key="2">
    <source>
        <dbReference type="Proteomes" id="UP000218083"/>
    </source>
</evidence>
<keyword evidence="2" id="KW-1185">Reference proteome</keyword>
<sequence>MDNGAPLQPVPDSPHRNPFTQCAACESALQSPGRESVSFLLLDQFTIPLVGCDNHLEEFCSLCGLATEGRAELLDHRPAGGVNCPSCRHEPHKSHQRIVPVGNGGLAVLACATHQSDILSRFHTGLQVRQHLTSSLDGAPTDP</sequence>
<organism evidence="1 2">
    <name type="scientific">Halorubrum salipaludis</name>
    <dbReference type="NCBI Taxonomy" id="2032630"/>
    <lineage>
        <taxon>Archaea</taxon>
        <taxon>Methanobacteriati</taxon>
        <taxon>Methanobacteriota</taxon>
        <taxon>Stenosarchaea group</taxon>
        <taxon>Halobacteria</taxon>
        <taxon>Halobacteriales</taxon>
        <taxon>Haloferacaceae</taxon>
        <taxon>Halorubrum</taxon>
    </lineage>
</organism>
<accession>A0A2A2FBT2</accession>